<evidence type="ECO:0000256" key="1">
    <source>
        <dbReference type="ARBA" id="ARBA00004685"/>
    </source>
</evidence>
<dbReference type="EMBL" id="JARVKM010000067">
    <property type="protein sequence ID" value="KAK9771977.1"/>
    <property type="molecule type" value="Genomic_DNA"/>
</dbReference>
<comment type="caution">
    <text evidence="5">The sequence shown here is derived from an EMBL/GenBank/DDBJ whole genome shotgun (WGS) entry which is preliminary data.</text>
</comment>
<sequence>MSFKWPWPEKADAKYSKLGEDEASDAEDKPRLNRFRQFLQTHSIEIIIALLLMNVATLIASLFMGRLSVWSSSVPQKVLDSPLPTFPTEIRQFQEDRLYMSRPSAESDAAWEALSGPDRPHRGFVRLDAGSAPDYGGNTEEKMYGISVFHQLHCLGGVRKMLWDIIYGRADVEHLLAAYPENATEFNFEATTHGLWHVNHCLDYVRQALQCNADLSLEWPVEVNGETLVVGWDNVHECKNWDSIYAFAEQHS</sequence>
<name>A0ABR2XE17_9PEZI</name>
<keyword evidence="4" id="KW-0812">Transmembrane</keyword>
<keyword evidence="6" id="KW-1185">Reference proteome</keyword>
<keyword evidence="2" id="KW-0560">Oxidoreductase</keyword>
<comment type="pathway">
    <text evidence="1">Mycotoxin biosynthesis.</text>
</comment>
<accession>A0ABR2XE17</accession>
<evidence type="ECO:0000313" key="5">
    <source>
        <dbReference type="EMBL" id="KAK9771977.1"/>
    </source>
</evidence>
<evidence type="ECO:0000256" key="4">
    <source>
        <dbReference type="SAM" id="Phobius"/>
    </source>
</evidence>
<dbReference type="PANTHER" id="PTHR33365">
    <property type="entry name" value="YALI0B05434P"/>
    <property type="match status" value="1"/>
</dbReference>
<protein>
    <submittedName>
        <fullName evidence="5">Tat pathway signal sequence</fullName>
    </submittedName>
</protein>
<dbReference type="InterPro" id="IPR021765">
    <property type="entry name" value="UstYa-like"/>
</dbReference>
<comment type="similarity">
    <text evidence="3">Belongs to the ustYa family.</text>
</comment>
<evidence type="ECO:0000256" key="2">
    <source>
        <dbReference type="ARBA" id="ARBA00023002"/>
    </source>
</evidence>
<feature type="transmembrane region" description="Helical" evidence="4">
    <location>
        <begin position="44"/>
        <end position="64"/>
    </location>
</feature>
<keyword evidence="4" id="KW-1133">Transmembrane helix</keyword>
<reference evidence="5 6" key="1">
    <citation type="submission" date="2024-02" db="EMBL/GenBank/DDBJ databases">
        <title>First draft genome assembly of two strains of Seiridium cardinale.</title>
        <authorList>
            <person name="Emiliani G."/>
            <person name="Scali E."/>
        </authorList>
    </citation>
    <scope>NUCLEOTIDE SEQUENCE [LARGE SCALE GENOMIC DNA]</scope>
    <source>
        <strain evidence="5 6">BM-138-000479</strain>
    </source>
</reference>
<dbReference type="Pfam" id="PF11807">
    <property type="entry name" value="UstYa"/>
    <property type="match status" value="1"/>
</dbReference>
<keyword evidence="4" id="KW-0472">Membrane</keyword>
<proteinExistence type="inferred from homology"/>
<evidence type="ECO:0000313" key="6">
    <source>
        <dbReference type="Proteomes" id="UP001465668"/>
    </source>
</evidence>
<dbReference type="Proteomes" id="UP001465668">
    <property type="component" value="Unassembled WGS sequence"/>
</dbReference>
<evidence type="ECO:0000256" key="3">
    <source>
        <dbReference type="ARBA" id="ARBA00035112"/>
    </source>
</evidence>
<dbReference type="PANTHER" id="PTHR33365:SF11">
    <property type="entry name" value="TAT PATHWAY SIGNAL SEQUENCE"/>
    <property type="match status" value="1"/>
</dbReference>
<organism evidence="5 6">
    <name type="scientific">Seiridium cardinale</name>
    <dbReference type="NCBI Taxonomy" id="138064"/>
    <lineage>
        <taxon>Eukaryota</taxon>
        <taxon>Fungi</taxon>
        <taxon>Dikarya</taxon>
        <taxon>Ascomycota</taxon>
        <taxon>Pezizomycotina</taxon>
        <taxon>Sordariomycetes</taxon>
        <taxon>Xylariomycetidae</taxon>
        <taxon>Amphisphaeriales</taxon>
        <taxon>Sporocadaceae</taxon>
        <taxon>Seiridium</taxon>
    </lineage>
</organism>
<gene>
    <name evidence="5" type="ORF">SCAR479_11296</name>
</gene>